<dbReference type="Proteomes" id="UP001176941">
    <property type="component" value="Chromosome 9"/>
</dbReference>
<evidence type="ECO:0000313" key="3">
    <source>
        <dbReference type="Proteomes" id="UP001176941"/>
    </source>
</evidence>
<feature type="region of interest" description="Disordered" evidence="1">
    <location>
        <begin position="1"/>
        <end position="24"/>
    </location>
</feature>
<name>A0ABN8ZZQ6_RANTA</name>
<sequence>MRSSWVGTSRGGALGSGWNGSSRQHAEAAGGLVTIVQCKSTASMELSAQAECEATGGPSGAGLGIPTAVQVQLRASEAANRAEPLGATAEQKYRRPRGELWAHEIFR</sequence>
<gene>
    <name evidence="2" type="ORF">MRATA1EN1_LOCUS28447</name>
</gene>
<dbReference type="EMBL" id="OX459945">
    <property type="protein sequence ID" value="CAI9179485.1"/>
    <property type="molecule type" value="Genomic_DNA"/>
</dbReference>
<evidence type="ECO:0000256" key="1">
    <source>
        <dbReference type="SAM" id="MobiDB-lite"/>
    </source>
</evidence>
<keyword evidence="3" id="KW-1185">Reference proteome</keyword>
<proteinExistence type="predicted"/>
<protein>
    <submittedName>
        <fullName evidence="2">Uncharacterized protein</fullName>
    </submittedName>
</protein>
<organism evidence="2 3">
    <name type="scientific">Rangifer tarandus platyrhynchus</name>
    <name type="common">Svalbard reindeer</name>
    <dbReference type="NCBI Taxonomy" id="3082113"/>
    <lineage>
        <taxon>Eukaryota</taxon>
        <taxon>Metazoa</taxon>
        <taxon>Chordata</taxon>
        <taxon>Craniata</taxon>
        <taxon>Vertebrata</taxon>
        <taxon>Euteleostomi</taxon>
        <taxon>Mammalia</taxon>
        <taxon>Eutheria</taxon>
        <taxon>Laurasiatheria</taxon>
        <taxon>Artiodactyla</taxon>
        <taxon>Ruminantia</taxon>
        <taxon>Pecora</taxon>
        <taxon>Cervidae</taxon>
        <taxon>Odocoileinae</taxon>
        <taxon>Rangifer</taxon>
    </lineage>
</organism>
<accession>A0ABN8ZZQ6</accession>
<reference evidence="2" key="1">
    <citation type="submission" date="2023-04" db="EMBL/GenBank/DDBJ databases">
        <authorList>
            <consortium name="ELIXIR-Norway"/>
        </authorList>
    </citation>
    <scope>NUCLEOTIDE SEQUENCE [LARGE SCALE GENOMIC DNA]</scope>
</reference>
<evidence type="ECO:0000313" key="2">
    <source>
        <dbReference type="EMBL" id="CAI9179485.1"/>
    </source>
</evidence>
<feature type="compositionally biased region" description="Gly residues" evidence="1">
    <location>
        <begin position="9"/>
        <end position="18"/>
    </location>
</feature>